<feature type="transmembrane region" description="Helical" evidence="1">
    <location>
        <begin position="84"/>
        <end position="105"/>
    </location>
</feature>
<organism evidence="2 3">
    <name type="scientific">Limulus polyphemus</name>
    <name type="common">Atlantic horseshoe crab</name>
    <dbReference type="NCBI Taxonomy" id="6850"/>
    <lineage>
        <taxon>Eukaryota</taxon>
        <taxon>Metazoa</taxon>
        <taxon>Ecdysozoa</taxon>
        <taxon>Arthropoda</taxon>
        <taxon>Chelicerata</taxon>
        <taxon>Merostomata</taxon>
        <taxon>Xiphosura</taxon>
        <taxon>Limulidae</taxon>
        <taxon>Limulus</taxon>
    </lineage>
</organism>
<keyword evidence="1" id="KW-1133">Transmembrane helix</keyword>
<feature type="transmembrane region" description="Helical" evidence="1">
    <location>
        <begin position="162"/>
        <end position="183"/>
    </location>
</feature>
<proteinExistence type="predicted"/>
<keyword evidence="1" id="KW-0812">Transmembrane</keyword>
<dbReference type="PANTHER" id="PTHR20992:SF9">
    <property type="entry name" value="AT15442P-RELATED"/>
    <property type="match status" value="1"/>
</dbReference>
<keyword evidence="2" id="KW-1185">Reference proteome</keyword>
<accession>A0ABM1RXA4</accession>
<sequence>MSCSVFYRNQSDCPDNKEGDSPHILATFRAMQHQFLETVTARLTVAQIVESIRGNAGLTFNFIMFISLASIMASIGLAEESSTIILASSLISPFMKPLLAATFGMWIEDTHLRNMGIINECIALSTCVFWGFLFGLISGNFADKWATEGWPTEAMTSKSEWRSLWVGLLTALPTGAGVALSLLAGHSRGLVGVAIAAALLGPSVNAVSYSIAIIYLRKLFN</sequence>
<reference evidence="3" key="1">
    <citation type="submission" date="2025-08" db="UniProtKB">
        <authorList>
            <consortium name="RefSeq"/>
        </authorList>
    </citation>
    <scope>IDENTIFICATION</scope>
    <source>
        <tissue evidence="3">Muscle</tissue>
    </source>
</reference>
<keyword evidence="1" id="KW-0472">Membrane</keyword>
<feature type="transmembrane region" description="Helical" evidence="1">
    <location>
        <begin position="190"/>
        <end position="216"/>
    </location>
</feature>
<evidence type="ECO:0000313" key="2">
    <source>
        <dbReference type="Proteomes" id="UP000694941"/>
    </source>
</evidence>
<feature type="transmembrane region" description="Helical" evidence="1">
    <location>
        <begin position="58"/>
        <end position="78"/>
    </location>
</feature>
<evidence type="ECO:0000256" key="1">
    <source>
        <dbReference type="SAM" id="Phobius"/>
    </source>
</evidence>
<protein>
    <submittedName>
        <fullName evidence="3">Uncharacterized protein LOC111083657</fullName>
    </submittedName>
</protein>
<feature type="transmembrane region" description="Helical" evidence="1">
    <location>
        <begin position="117"/>
        <end position="142"/>
    </location>
</feature>
<dbReference type="GeneID" id="111083657"/>
<evidence type="ECO:0000313" key="3">
    <source>
        <dbReference type="RefSeq" id="XP_022236009.1"/>
    </source>
</evidence>
<feature type="non-terminal residue" evidence="3">
    <location>
        <position position="221"/>
    </location>
</feature>
<dbReference type="Pfam" id="PF04087">
    <property type="entry name" value="DUF389"/>
    <property type="match status" value="1"/>
</dbReference>
<dbReference type="RefSeq" id="XP_022236009.1">
    <property type="nucleotide sequence ID" value="XM_022380301.1"/>
</dbReference>
<dbReference type="Proteomes" id="UP000694941">
    <property type="component" value="Unplaced"/>
</dbReference>
<gene>
    <name evidence="3" type="primary">LOC111083657</name>
</gene>
<name>A0ABM1RXA4_LIMPO</name>
<dbReference type="PANTHER" id="PTHR20992">
    <property type="entry name" value="AT15442P-RELATED"/>
    <property type="match status" value="1"/>
</dbReference>
<dbReference type="InterPro" id="IPR005240">
    <property type="entry name" value="DUF389"/>
</dbReference>